<dbReference type="AlphaFoldDB" id="A0A8H4EK47"/>
<dbReference type="InterPro" id="IPR011990">
    <property type="entry name" value="TPR-like_helical_dom_sf"/>
</dbReference>
<dbReference type="OrthoDB" id="1926212at2759"/>
<evidence type="ECO:0000313" key="3">
    <source>
        <dbReference type="EMBL" id="KAF0501642.1"/>
    </source>
</evidence>
<evidence type="ECO:0000256" key="2">
    <source>
        <dbReference type="ARBA" id="ARBA00022803"/>
    </source>
</evidence>
<keyword evidence="2" id="KW-0802">TPR repeat</keyword>
<sequence length="208" mass="24605">MGKYDEAFEDLTRLLEIKPDNTIALRYRGEVNYIMKRYNESIANLEELRIKPNDIWAKKIYKLVKGFQIKLSRHIMGKYDEAFEDLTRLLEIKPDNTIALRHRDEVNYIIKRYNESIANLKKLRIKPNDIWAKKNALILEYQEKDYFIIGEYENMLVCLIDNLTKSLEKEAAKANYILLWTNIKKTELSSATPPNIIIRLSEAFNLND</sequence>
<evidence type="ECO:0000313" key="4">
    <source>
        <dbReference type="Proteomes" id="UP000439903"/>
    </source>
</evidence>
<accession>A0A8H4EK47</accession>
<dbReference type="EMBL" id="WTPW01000533">
    <property type="protein sequence ID" value="KAF0501642.1"/>
    <property type="molecule type" value="Genomic_DNA"/>
</dbReference>
<dbReference type="Proteomes" id="UP000439903">
    <property type="component" value="Unassembled WGS sequence"/>
</dbReference>
<dbReference type="SUPFAM" id="SSF48452">
    <property type="entry name" value="TPR-like"/>
    <property type="match status" value="1"/>
</dbReference>
<dbReference type="GO" id="GO:0046813">
    <property type="term" value="P:receptor-mediated virion attachment to host cell"/>
    <property type="evidence" value="ECO:0007669"/>
    <property type="project" value="TreeGrafter"/>
</dbReference>
<dbReference type="InterPro" id="IPR019734">
    <property type="entry name" value="TPR_rpt"/>
</dbReference>
<gene>
    <name evidence="3" type="ORF">F8M41_019966</name>
</gene>
<dbReference type="PANTHER" id="PTHR44858:SF1">
    <property type="entry name" value="UDP-N-ACETYLGLUCOSAMINE--PEPTIDE N-ACETYLGLUCOSAMINYLTRANSFERASE SPINDLY-RELATED"/>
    <property type="match status" value="1"/>
</dbReference>
<evidence type="ECO:0000256" key="1">
    <source>
        <dbReference type="ARBA" id="ARBA00022737"/>
    </source>
</evidence>
<comment type="caution">
    <text evidence="3">The sequence shown here is derived from an EMBL/GenBank/DDBJ whole genome shotgun (WGS) entry which is preliminary data.</text>
</comment>
<organism evidence="3 4">
    <name type="scientific">Gigaspora margarita</name>
    <dbReference type="NCBI Taxonomy" id="4874"/>
    <lineage>
        <taxon>Eukaryota</taxon>
        <taxon>Fungi</taxon>
        <taxon>Fungi incertae sedis</taxon>
        <taxon>Mucoromycota</taxon>
        <taxon>Glomeromycotina</taxon>
        <taxon>Glomeromycetes</taxon>
        <taxon>Diversisporales</taxon>
        <taxon>Gigasporaceae</taxon>
        <taxon>Gigaspora</taxon>
    </lineage>
</organism>
<dbReference type="Pfam" id="PF13181">
    <property type="entry name" value="TPR_8"/>
    <property type="match status" value="2"/>
</dbReference>
<dbReference type="InterPro" id="IPR050498">
    <property type="entry name" value="Ycf3"/>
</dbReference>
<proteinExistence type="predicted"/>
<name>A0A8H4EK47_GIGMA</name>
<keyword evidence="4" id="KW-1185">Reference proteome</keyword>
<reference evidence="3 4" key="1">
    <citation type="journal article" date="2019" name="Environ. Microbiol.">
        <title>At the nexus of three kingdoms: the genome of the mycorrhizal fungus Gigaspora margarita provides insights into plant, endobacterial and fungal interactions.</title>
        <authorList>
            <person name="Venice F."/>
            <person name="Ghignone S."/>
            <person name="Salvioli di Fossalunga A."/>
            <person name="Amselem J."/>
            <person name="Novero M."/>
            <person name="Xianan X."/>
            <person name="Sedzielewska Toro K."/>
            <person name="Morin E."/>
            <person name="Lipzen A."/>
            <person name="Grigoriev I.V."/>
            <person name="Henrissat B."/>
            <person name="Martin F.M."/>
            <person name="Bonfante P."/>
        </authorList>
    </citation>
    <scope>NUCLEOTIDE SEQUENCE [LARGE SCALE GENOMIC DNA]</scope>
    <source>
        <strain evidence="3 4">BEG34</strain>
    </source>
</reference>
<dbReference type="Gene3D" id="1.25.40.10">
    <property type="entry name" value="Tetratricopeptide repeat domain"/>
    <property type="match status" value="2"/>
</dbReference>
<protein>
    <submittedName>
        <fullName evidence="3">Tetratricopeptide repeat protein</fullName>
    </submittedName>
</protein>
<keyword evidence="1" id="KW-0677">Repeat</keyword>
<dbReference type="PANTHER" id="PTHR44858">
    <property type="entry name" value="TETRATRICOPEPTIDE REPEAT PROTEIN 6"/>
    <property type="match status" value="1"/>
</dbReference>